<feature type="transmembrane region" description="Helical" evidence="1">
    <location>
        <begin position="89"/>
        <end position="110"/>
    </location>
</feature>
<feature type="transmembrane region" description="Helical" evidence="1">
    <location>
        <begin position="6"/>
        <end position="29"/>
    </location>
</feature>
<gene>
    <name evidence="2" type="ORF">L596_019855</name>
</gene>
<dbReference type="EMBL" id="AZBU02000006">
    <property type="protein sequence ID" value="TKR72408.1"/>
    <property type="molecule type" value="Genomic_DNA"/>
</dbReference>
<evidence type="ECO:0000256" key="1">
    <source>
        <dbReference type="SAM" id="Phobius"/>
    </source>
</evidence>
<comment type="caution">
    <text evidence="2">The sequence shown here is derived from an EMBL/GenBank/DDBJ whole genome shotgun (WGS) entry which is preliminary data.</text>
</comment>
<feature type="transmembrane region" description="Helical" evidence="1">
    <location>
        <begin position="198"/>
        <end position="217"/>
    </location>
</feature>
<reference evidence="2 3" key="2">
    <citation type="journal article" date="2019" name="G3 (Bethesda)">
        <title>Hybrid Assembly of the Genome of the Entomopathogenic Nematode Steinernema carpocapsae Identifies the X-Chromosome.</title>
        <authorList>
            <person name="Serra L."/>
            <person name="Macchietto M."/>
            <person name="Macias-Munoz A."/>
            <person name="McGill C.J."/>
            <person name="Rodriguez I.M."/>
            <person name="Rodriguez B."/>
            <person name="Murad R."/>
            <person name="Mortazavi A."/>
        </authorList>
    </citation>
    <scope>NUCLEOTIDE SEQUENCE [LARGE SCALE GENOMIC DNA]</scope>
    <source>
        <strain evidence="2 3">ALL</strain>
    </source>
</reference>
<accession>A0A4U5MS14</accession>
<feature type="transmembrane region" description="Helical" evidence="1">
    <location>
        <begin position="41"/>
        <end position="69"/>
    </location>
</feature>
<keyword evidence="3" id="KW-1185">Reference proteome</keyword>
<feature type="transmembrane region" description="Helical" evidence="1">
    <location>
        <begin position="229"/>
        <end position="252"/>
    </location>
</feature>
<name>A0A4U5MS14_STECR</name>
<keyword evidence="1" id="KW-0812">Transmembrane</keyword>
<evidence type="ECO:0008006" key="4">
    <source>
        <dbReference type="Google" id="ProtNLM"/>
    </source>
</evidence>
<sequence>MLLVVAVEYFIIAILSLMDIVIFALAIKLKTFTELCKMPQLRALLISEIIAAFVHVFICIEWICFNLGITANVVSNTAHLHLISASGALVKIFYDSSTVVIFLQRIYFLCRPVLNARTSNKALLVLNCVLSLSVGLMYVVSPSTACHTVFLGSLVNYIILSFSVTIILSGTVMVILIKRFWTSVSSHTERTINKFVSSFFYLRILCEFIPFIIGALMRATIGRSLGTYVGAFGALGVALDTFVQSVVFSYMLRKSKQNVNQTHSTF</sequence>
<evidence type="ECO:0000313" key="2">
    <source>
        <dbReference type="EMBL" id="TKR72408.1"/>
    </source>
</evidence>
<reference evidence="2 3" key="1">
    <citation type="journal article" date="2015" name="Genome Biol.">
        <title>Comparative genomics of Steinernema reveals deeply conserved gene regulatory networks.</title>
        <authorList>
            <person name="Dillman A.R."/>
            <person name="Macchietto M."/>
            <person name="Porter C.F."/>
            <person name="Rogers A."/>
            <person name="Williams B."/>
            <person name="Antoshechkin I."/>
            <person name="Lee M.M."/>
            <person name="Goodwin Z."/>
            <person name="Lu X."/>
            <person name="Lewis E.E."/>
            <person name="Goodrich-Blair H."/>
            <person name="Stock S.P."/>
            <person name="Adams B.J."/>
            <person name="Sternberg P.W."/>
            <person name="Mortazavi A."/>
        </authorList>
    </citation>
    <scope>NUCLEOTIDE SEQUENCE [LARGE SCALE GENOMIC DNA]</scope>
    <source>
        <strain evidence="2 3">ALL</strain>
    </source>
</reference>
<keyword evidence="1" id="KW-1133">Transmembrane helix</keyword>
<proteinExistence type="predicted"/>
<feature type="transmembrane region" description="Helical" evidence="1">
    <location>
        <begin position="122"/>
        <end position="141"/>
    </location>
</feature>
<feature type="transmembrane region" description="Helical" evidence="1">
    <location>
        <begin position="153"/>
        <end position="177"/>
    </location>
</feature>
<keyword evidence="1" id="KW-0472">Membrane</keyword>
<protein>
    <recommendedName>
        <fullName evidence="4">G-protein coupled receptors family 1 profile domain-containing protein</fullName>
    </recommendedName>
</protein>
<dbReference type="Proteomes" id="UP000298663">
    <property type="component" value="Unassembled WGS sequence"/>
</dbReference>
<evidence type="ECO:0000313" key="3">
    <source>
        <dbReference type="Proteomes" id="UP000298663"/>
    </source>
</evidence>
<dbReference type="AlphaFoldDB" id="A0A4U5MS14"/>
<organism evidence="2 3">
    <name type="scientific">Steinernema carpocapsae</name>
    <name type="common">Entomopathogenic nematode</name>
    <dbReference type="NCBI Taxonomy" id="34508"/>
    <lineage>
        <taxon>Eukaryota</taxon>
        <taxon>Metazoa</taxon>
        <taxon>Ecdysozoa</taxon>
        <taxon>Nematoda</taxon>
        <taxon>Chromadorea</taxon>
        <taxon>Rhabditida</taxon>
        <taxon>Tylenchina</taxon>
        <taxon>Panagrolaimomorpha</taxon>
        <taxon>Strongyloidoidea</taxon>
        <taxon>Steinernematidae</taxon>
        <taxon>Steinernema</taxon>
    </lineage>
</organism>